<dbReference type="SUPFAM" id="SSF47336">
    <property type="entry name" value="ACP-like"/>
    <property type="match status" value="1"/>
</dbReference>
<dbReference type="PROSITE" id="PS50075">
    <property type="entry name" value="CARRIER"/>
    <property type="match status" value="1"/>
</dbReference>
<reference evidence="3" key="1">
    <citation type="journal article" date="2019" name="Int. J. Syst. Evol. Microbiol.">
        <title>The Global Catalogue of Microorganisms (GCM) 10K type strain sequencing project: providing services to taxonomists for standard genome sequencing and annotation.</title>
        <authorList>
            <consortium name="The Broad Institute Genomics Platform"/>
            <consortium name="The Broad Institute Genome Sequencing Center for Infectious Disease"/>
            <person name="Wu L."/>
            <person name="Ma J."/>
        </authorList>
    </citation>
    <scope>NUCLEOTIDE SEQUENCE [LARGE SCALE GENOMIC DNA]</scope>
    <source>
        <strain evidence="3">JCM 16898</strain>
    </source>
</reference>
<dbReference type="Proteomes" id="UP001500689">
    <property type="component" value="Unassembled WGS sequence"/>
</dbReference>
<organism evidence="2 3">
    <name type="scientific">Amycolatopsis ultiminotia</name>
    <dbReference type="NCBI Taxonomy" id="543629"/>
    <lineage>
        <taxon>Bacteria</taxon>
        <taxon>Bacillati</taxon>
        <taxon>Actinomycetota</taxon>
        <taxon>Actinomycetes</taxon>
        <taxon>Pseudonocardiales</taxon>
        <taxon>Pseudonocardiaceae</taxon>
        <taxon>Amycolatopsis</taxon>
    </lineage>
</organism>
<dbReference type="Pfam" id="PF00550">
    <property type="entry name" value="PP-binding"/>
    <property type="match status" value="1"/>
</dbReference>
<comment type="caution">
    <text evidence="2">The sequence shown here is derived from an EMBL/GenBank/DDBJ whole genome shotgun (WGS) entry which is preliminary data.</text>
</comment>
<dbReference type="InterPro" id="IPR009081">
    <property type="entry name" value="PP-bd_ACP"/>
</dbReference>
<dbReference type="InterPro" id="IPR036736">
    <property type="entry name" value="ACP-like_sf"/>
</dbReference>
<gene>
    <name evidence="2" type="ORF">GCM10022222_59000</name>
</gene>
<sequence length="98" mass="10773">MTGSEVEETMREKIKTFVLEVLSETMLVPVDDVTEETSLGDGGLELDSLSTVELIVQVENHFAFKIPEEAVDPSVVKTLGGFVDTVSAHYETVEAVQW</sequence>
<proteinExistence type="predicted"/>
<feature type="domain" description="Carrier" evidence="1">
    <location>
        <begin position="8"/>
        <end position="90"/>
    </location>
</feature>
<evidence type="ECO:0000259" key="1">
    <source>
        <dbReference type="PROSITE" id="PS50075"/>
    </source>
</evidence>
<name>A0ABP6XJU9_9PSEU</name>
<dbReference type="Gene3D" id="1.10.1200.10">
    <property type="entry name" value="ACP-like"/>
    <property type="match status" value="1"/>
</dbReference>
<evidence type="ECO:0000313" key="3">
    <source>
        <dbReference type="Proteomes" id="UP001500689"/>
    </source>
</evidence>
<evidence type="ECO:0000313" key="2">
    <source>
        <dbReference type="EMBL" id="GAA3567250.1"/>
    </source>
</evidence>
<dbReference type="EMBL" id="BAAAZN010000014">
    <property type="protein sequence ID" value="GAA3567250.1"/>
    <property type="molecule type" value="Genomic_DNA"/>
</dbReference>
<accession>A0ABP6XJU9</accession>
<protein>
    <recommendedName>
        <fullName evidence="1">Carrier domain-containing protein</fullName>
    </recommendedName>
</protein>
<keyword evidence="3" id="KW-1185">Reference proteome</keyword>